<organism evidence="1 2">
    <name type="scientific">Pseudomassariella vexata</name>
    <dbReference type="NCBI Taxonomy" id="1141098"/>
    <lineage>
        <taxon>Eukaryota</taxon>
        <taxon>Fungi</taxon>
        <taxon>Dikarya</taxon>
        <taxon>Ascomycota</taxon>
        <taxon>Pezizomycotina</taxon>
        <taxon>Sordariomycetes</taxon>
        <taxon>Xylariomycetidae</taxon>
        <taxon>Amphisphaeriales</taxon>
        <taxon>Pseudomassariaceae</taxon>
        <taxon>Pseudomassariella</taxon>
    </lineage>
</organism>
<accession>A0A1Y2E816</accession>
<protein>
    <submittedName>
        <fullName evidence="1">Uncharacterized protein</fullName>
    </submittedName>
</protein>
<dbReference type="EMBL" id="MCFJ01000004">
    <property type="protein sequence ID" value="ORY67682.1"/>
    <property type="molecule type" value="Genomic_DNA"/>
</dbReference>
<dbReference type="RefSeq" id="XP_040718306.1">
    <property type="nucleotide sequence ID" value="XM_040859861.1"/>
</dbReference>
<reference evidence="1 2" key="1">
    <citation type="submission" date="2016-07" db="EMBL/GenBank/DDBJ databases">
        <title>Pervasive Adenine N6-methylation of Active Genes in Fungi.</title>
        <authorList>
            <consortium name="DOE Joint Genome Institute"/>
            <person name="Mondo S.J."/>
            <person name="Dannebaum R.O."/>
            <person name="Kuo R.C."/>
            <person name="Labutti K."/>
            <person name="Haridas S."/>
            <person name="Kuo A."/>
            <person name="Salamov A."/>
            <person name="Ahrendt S.R."/>
            <person name="Lipzen A."/>
            <person name="Sullivan W."/>
            <person name="Andreopoulos W.B."/>
            <person name="Clum A."/>
            <person name="Lindquist E."/>
            <person name="Daum C."/>
            <person name="Ramamoorthy G.K."/>
            <person name="Gryganskyi A."/>
            <person name="Culley D."/>
            <person name="Magnuson J.K."/>
            <person name="James T.Y."/>
            <person name="O'Malley M.A."/>
            <person name="Stajich J.E."/>
            <person name="Spatafora J.W."/>
            <person name="Visel A."/>
            <person name="Grigoriev I.V."/>
        </authorList>
    </citation>
    <scope>NUCLEOTIDE SEQUENCE [LARGE SCALE GENOMIC DNA]</scope>
    <source>
        <strain evidence="1 2">CBS 129021</strain>
    </source>
</reference>
<gene>
    <name evidence="1" type="ORF">BCR38DRAFT_427889</name>
</gene>
<dbReference type="GeneID" id="63776073"/>
<proteinExistence type="predicted"/>
<keyword evidence="2" id="KW-1185">Reference proteome</keyword>
<dbReference type="AlphaFoldDB" id="A0A1Y2E816"/>
<dbReference type="Proteomes" id="UP000193689">
    <property type="component" value="Unassembled WGS sequence"/>
</dbReference>
<comment type="caution">
    <text evidence="1">The sequence shown here is derived from an EMBL/GenBank/DDBJ whole genome shotgun (WGS) entry which is preliminary data.</text>
</comment>
<evidence type="ECO:0000313" key="2">
    <source>
        <dbReference type="Proteomes" id="UP000193689"/>
    </source>
</evidence>
<dbReference type="InParanoid" id="A0A1Y2E816"/>
<evidence type="ECO:0000313" key="1">
    <source>
        <dbReference type="EMBL" id="ORY67682.1"/>
    </source>
</evidence>
<sequence>MICEFAFRYFHPGLDLTLALLVKDSLVKLLMEDTPRFLPKMRKTAGSVSRRFWRRLLG</sequence>
<name>A0A1Y2E816_9PEZI</name>